<dbReference type="Gene3D" id="3.10.10.10">
    <property type="entry name" value="HIV Type 1 Reverse Transcriptase, subunit A, domain 1"/>
    <property type="match status" value="1"/>
</dbReference>
<protein>
    <recommendedName>
        <fullName evidence="7">Integrase catalytic domain-containing protein</fullName>
    </recommendedName>
</protein>
<dbReference type="InterPro" id="IPR000477">
    <property type="entry name" value="RT_dom"/>
</dbReference>
<sequence length="692" mass="80222">MSFRRTAQHAPGQRHRVCHIPFFRNWPIAKRPYRMAPAELAELKEQLKDLQPNGFIRPSSSPWGALVLFVTKKDGSLRMCVDYRSLNAVTIKNKYSLPRIDDLFDQLKGARYFSKIDLRSGYHQLKIRESDIYKTAFYEFTVMSFGLTNAPAYFMNLMNKVFMDRLDKYVVVFIDDILIYSKDKEEHEHHLRTVLERLRDHKLYAKFSKCEFWLEKIAFLGHIITAEGVAVDPDKVQAPINVSEIQSFIGLAGYYRRFIEGFAKIARPMSTLLQKDKKFEWTEACERSFQELKKRLTTALVLVVPDIHRDFVIYCDASRQGLGCVLMQDNKVIAYAFRQLRTHEQNYPTHDLELAAVVHALKTWRHYLIGNKCELYSDHKSLKFIFTQPDLNQRQRRWLELIKDYDLDIHYHLGKANVVADALSRKAYSKRLVPTNEQLRQEIAELNMHIVQEPKGTILTVQPTLVEQVKKDQASDEENQKIINHIKKDGTTTFRISEDGLVRYRDRLVVPKEGKAREIIMGEVHESAYSIHLGANKMYRDLSYKFWWRGMKTDVANQCDVCHQVKAGHQKPAGLLQPLPIPTWKWDEVGMDFVTGLPKTKRGNDAIWVIVDRLTKTAHFIPVKTTHGGAKLAQLYIENVVRLHGIPSRIVSDRGTQFTSNFWKSLHEALGTNLDFSSAYHPQTGGQTERVN</sequence>
<name>A0AAQ3SZV6_PASNO</name>
<feature type="domain" description="Integrase catalytic" evidence="7">
    <location>
        <begin position="576"/>
        <end position="692"/>
    </location>
</feature>
<dbReference type="Gene3D" id="3.30.70.270">
    <property type="match status" value="2"/>
</dbReference>
<dbReference type="GO" id="GO:0016787">
    <property type="term" value="F:hydrolase activity"/>
    <property type="evidence" value="ECO:0007669"/>
    <property type="project" value="UniProtKB-KW"/>
</dbReference>
<dbReference type="FunFam" id="3.10.20.370:FF:000001">
    <property type="entry name" value="Retrovirus-related Pol polyprotein from transposon 17.6-like protein"/>
    <property type="match status" value="1"/>
</dbReference>
<dbReference type="InterPro" id="IPR036397">
    <property type="entry name" value="RNaseH_sf"/>
</dbReference>
<keyword evidence="3" id="KW-0540">Nuclease</keyword>
<evidence type="ECO:0000313" key="9">
    <source>
        <dbReference type="Proteomes" id="UP001341281"/>
    </source>
</evidence>
<dbReference type="FunFam" id="3.30.70.270:FF:000020">
    <property type="entry name" value="Transposon Tf2-6 polyprotein-like Protein"/>
    <property type="match status" value="1"/>
</dbReference>
<keyword evidence="9" id="KW-1185">Reference proteome</keyword>
<dbReference type="Gene3D" id="1.10.340.70">
    <property type="match status" value="1"/>
</dbReference>
<dbReference type="InterPro" id="IPR050951">
    <property type="entry name" value="Retrovirus_Pol_polyprotein"/>
</dbReference>
<evidence type="ECO:0000256" key="3">
    <source>
        <dbReference type="ARBA" id="ARBA00022722"/>
    </source>
</evidence>
<dbReference type="CDD" id="cd09274">
    <property type="entry name" value="RNase_HI_RT_Ty3"/>
    <property type="match status" value="1"/>
</dbReference>
<dbReference type="Gene3D" id="3.30.420.10">
    <property type="entry name" value="Ribonuclease H-like superfamily/Ribonuclease H"/>
    <property type="match status" value="1"/>
</dbReference>
<dbReference type="FunFam" id="3.30.70.270:FF:000003">
    <property type="entry name" value="Transposon Ty3-G Gag-Pol polyprotein"/>
    <property type="match status" value="1"/>
</dbReference>
<evidence type="ECO:0000256" key="4">
    <source>
        <dbReference type="ARBA" id="ARBA00022759"/>
    </source>
</evidence>
<dbReference type="CDD" id="cd01647">
    <property type="entry name" value="RT_LTR"/>
    <property type="match status" value="1"/>
</dbReference>
<dbReference type="GO" id="GO:0015074">
    <property type="term" value="P:DNA integration"/>
    <property type="evidence" value="ECO:0007669"/>
    <property type="project" value="InterPro"/>
</dbReference>
<dbReference type="Gene3D" id="3.10.20.370">
    <property type="match status" value="1"/>
</dbReference>
<dbReference type="EMBL" id="CP144747">
    <property type="protein sequence ID" value="WVZ63442.1"/>
    <property type="molecule type" value="Genomic_DNA"/>
</dbReference>
<evidence type="ECO:0000256" key="1">
    <source>
        <dbReference type="ARBA" id="ARBA00022679"/>
    </source>
</evidence>
<evidence type="ECO:0000256" key="5">
    <source>
        <dbReference type="ARBA" id="ARBA00022801"/>
    </source>
</evidence>
<dbReference type="PANTHER" id="PTHR37984:SF5">
    <property type="entry name" value="PROTEIN NYNRIN-LIKE"/>
    <property type="match status" value="1"/>
</dbReference>
<dbReference type="SUPFAM" id="SSF56672">
    <property type="entry name" value="DNA/RNA polymerases"/>
    <property type="match status" value="1"/>
</dbReference>
<dbReference type="InterPro" id="IPR012337">
    <property type="entry name" value="RNaseH-like_sf"/>
</dbReference>
<dbReference type="InterPro" id="IPR041588">
    <property type="entry name" value="Integrase_H2C2"/>
</dbReference>
<dbReference type="Proteomes" id="UP001341281">
    <property type="component" value="Chromosome 03"/>
</dbReference>
<dbReference type="Pfam" id="PF00078">
    <property type="entry name" value="RVT_1"/>
    <property type="match status" value="1"/>
</dbReference>
<evidence type="ECO:0000256" key="6">
    <source>
        <dbReference type="ARBA" id="ARBA00022918"/>
    </source>
</evidence>
<organism evidence="8 9">
    <name type="scientific">Paspalum notatum var. saurae</name>
    <dbReference type="NCBI Taxonomy" id="547442"/>
    <lineage>
        <taxon>Eukaryota</taxon>
        <taxon>Viridiplantae</taxon>
        <taxon>Streptophyta</taxon>
        <taxon>Embryophyta</taxon>
        <taxon>Tracheophyta</taxon>
        <taxon>Spermatophyta</taxon>
        <taxon>Magnoliopsida</taxon>
        <taxon>Liliopsida</taxon>
        <taxon>Poales</taxon>
        <taxon>Poaceae</taxon>
        <taxon>PACMAD clade</taxon>
        <taxon>Panicoideae</taxon>
        <taxon>Andropogonodae</taxon>
        <taxon>Paspaleae</taxon>
        <taxon>Paspalinae</taxon>
        <taxon>Paspalum</taxon>
    </lineage>
</organism>
<dbReference type="InterPro" id="IPR043128">
    <property type="entry name" value="Rev_trsase/Diguanyl_cyclase"/>
</dbReference>
<keyword evidence="5" id="KW-0378">Hydrolase</keyword>
<dbReference type="Pfam" id="PF17921">
    <property type="entry name" value="Integrase_H2C2"/>
    <property type="match status" value="1"/>
</dbReference>
<evidence type="ECO:0000259" key="7">
    <source>
        <dbReference type="PROSITE" id="PS50994"/>
    </source>
</evidence>
<evidence type="ECO:0000256" key="2">
    <source>
        <dbReference type="ARBA" id="ARBA00022695"/>
    </source>
</evidence>
<keyword evidence="1" id="KW-0808">Transferase</keyword>
<dbReference type="PROSITE" id="PS50994">
    <property type="entry name" value="INTEGRASE"/>
    <property type="match status" value="1"/>
</dbReference>
<dbReference type="InterPro" id="IPR043502">
    <property type="entry name" value="DNA/RNA_pol_sf"/>
</dbReference>
<dbReference type="InterPro" id="IPR001584">
    <property type="entry name" value="Integrase_cat-core"/>
</dbReference>
<dbReference type="SUPFAM" id="SSF53098">
    <property type="entry name" value="Ribonuclease H-like"/>
    <property type="match status" value="1"/>
</dbReference>
<accession>A0AAQ3SZV6</accession>
<dbReference type="GO" id="GO:0003676">
    <property type="term" value="F:nucleic acid binding"/>
    <property type="evidence" value="ECO:0007669"/>
    <property type="project" value="InterPro"/>
</dbReference>
<evidence type="ECO:0000313" key="8">
    <source>
        <dbReference type="EMBL" id="WVZ63442.1"/>
    </source>
</evidence>
<keyword evidence="6" id="KW-0695">RNA-directed DNA polymerase</keyword>
<proteinExistence type="predicted"/>
<keyword evidence="2" id="KW-0548">Nucleotidyltransferase</keyword>
<dbReference type="InterPro" id="IPR041373">
    <property type="entry name" value="RT_RNaseH"/>
</dbReference>
<reference evidence="8 9" key="1">
    <citation type="submission" date="2024-02" db="EMBL/GenBank/DDBJ databases">
        <title>High-quality chromosome-scale genome assembly of Pensacola bahiagrass (Paspalum notatum Flugge var. saurae).</title>
        <authorList>
            <person name="Vega J.M."/>
            <person name="Podio M."/>
            <person name="Orjuela J."/>
            <person name="Siena L.A."/>
            <person name="Pessino S.C."/>
            <person name="Combes M.C."/>
            <person name="Mariac C."/>
            <person name="Albertini E."/>
            <person name="Pupilli F."/>
            <person name="Ortiz J.P.A."/>
            <person name="Leblanc O."/>
        </authorList>
    </citation>
    <scope>NUCLEOTIDE SEQUENCE [LARGE SCALE GENOMIC DNA]</scope>
    <source>
        <strain evidence="8">R1</strain>
        <tissue evidence="8">Leaf</tissue>
    </source>
</reference>
<dbReference type="AlphaFoldDB" id="A0AAQ3SZV6"/>
<dbReference type="GO" id="GO:0004519">
    <property type="term" value="F:endonuclease activity"/>
    <property type="evidence" value="ECO:0007669"/>
    <property type="project" value="UniProtKB-KW"/>
</dbReference>
<dbReference type="PANTHER" id="PTHR37984">
    <property type="entry name" value="PROTEIN CBG26694"/>
    <property type="match status" value="1"/>
</dbReference>
<keyword evidence="4" id="KW-0255">Endonuclease</keyword>
<dbReference type="Pfam" id="PF17917">
    <property type="entry name" value="RT_RNaseH"/>
    <property type="match status" value="1"/>
</dbReference>
<dbReference type="GO" id="GO:0003964">
    <property type="term" value="F:RNA-directed DNA polymerase activity"/>
    <property type="evidence" value="ECO:0007669"/>
    <property type="project" value="UniProtKB-KW"/>
</dbReference>
<gene>
    <name evidence="8" type="ORF">U9M48_013076</name>
</gene>